<gene>
    <name evidence="1" type="ORF">AVEN_235016_1</name>
</gene>
<proteinExistence type="predicted"/>
<organism evidence="1 2">
    <name type="scientific">Araneus ventricosus</name>
    <name type="common">Orbweaver spider</name>
    <name type="synonym">Epeira ventricosa</name>
    <dbReference type="NCBI Taxonomy" id="182803"/>
    <lineage>
        <taxon>Eukaryota</taxon>
        <taxon>Metazoa</taxon>
        <taxon>Ecdysozoa</taxon>
        <taxon>Arthropoda</taxon>
        <taxon>Chelicerata</taxon>
        <taxon>Arachnida</taxon>
        <taxon>Araneae</taxon>
        <taxon>Araneomorphae</taxon>
        <taxon>Entelegynae</taxon>
        <taxon>Araneoidea</taxon>
        <taxon>Araneidae</taxon>
        <taxon>Araneus</taxon>
    </lineage>
</organism>
<comment type="caution">
    <text evidence="1">The sequence shown here is derived from an EMBL/GenBank/DDBJ whole genome shotgun (WGS) entry which is preliminary data.</text>
</comment>
<evidence type="ECO:0000313" key="2">
    <source>
        <dbReference type="Proteomes" id="UP000499080"/>
    </source>
</evidence>
<accession>A0A4Y2FP02</accession>
<sequence>MRVEGFQYVLGDANFRACWSALLKYVRGGFYIFEWGGVRRDDRAWLPIKNNHYCNDVVEFRERGGFKGAVENDAGFSNLRGPLFLFCGMALTSSFSYKALEPGLCRFCAVAPLAAVGSSLARIFEDLFEGFEGLALNLKWWSGKKFDGFLKCS</sequence>
<protein>
    <submittedName>
        <fullName evidence="1">Uncharacterized protein</fullName>
    </submittedName>
</protein>
<keyword evidence="2" id="KW-1185">Reference proteome</keyword>
<dbReference type="Proteomes" id="UP000499080">
    <property type="component" value="Unassembled WGS sequence"/>
</dbReference>
<dbReference type="EMBL" id="BGPR01000991">
    <property type="protein sequence ID" value="GBM42306.1"/>
    <property type="molecule type" value="Genomic_DNA"/>
</dbReference>
<evidence type="ECO:0000313" key="1">
    <source>
        <dbReference type="EMBL" id="GBM42306.1"/>
    </source>
</evidence>
<name>A0A4Y2FP02_ARAVE</name>
<reference evidence="1 2" key="1">
    <citation type="journal article" date="2019" name="Sci. Rep.">
        <title>Orb-weaving spider Araneus ventricosus genome elucidates the spidroin gene catalogue.</title>
        <authorList>
            <person name="Kono N."/>
            <person name="Nakamura H."/>
            <person name="Ohtoshi R."/>
            <person name="Moran D.A.P."/>
            <person name="Shinohara A."/>
            <person name="Yoshida Y."/>
            <person name="Fujiwara M."/>
            <person name="Mori M."/>
            <person name="Tomita M."/>
            <person name="Arakawa K."/>
        </authorList>
    </citation>
    <scope>NUCLEOTIDE SEQUENCE [LARGE SCALE GENOMIC DNA]</scope>
</reference>
<dbReference type="AlphaFoldDB" id="A0A4Y2FP02"/>